<gene>
    <name evidence="4" type="ORF">PoB_007216500</name>
</gene>
<feature type="domain" description="Peptidase A1" evidence="3">
    <location>
        <begin position="109"/>
        <end position="292"/>
    </location>
</feature>
<dbReference type="InterPro" id="IPR033121">
    <property type="entry name" value="PEPTIDASE_A1"/>
</dbReference>
<dbReference type="Pfam" id="PF00026">
    <property type="entry name" value="Asp"/>
    <property type="match status" value="1"/>
</dbReference>
<proteinExistence type="inferred from homology"/>
<evidence type="ECO:0000313" key="5">
    <source>
        <dbReference type="Proteomes" id="UP000735302"/>
    </source>
</evidence>
<keyword evidence="5" id="KW-1185">Reference proteome</keyword>
<dbReference type="AlphaFoldDB" id="A0AAV4DNN6"/>
<evidence type="ECO:0000256" key="1">
    <source>
        <dbReference type="ARBA" id="ARBA00007447"/>
    </source>
</evidence>
<dbReference type="InterPro" id="IPR001461">
    <property type="entry name" value="Aspartic_peptidase_A1"/>
</dbReference>
<accession>A0AAV4DNN6</accession>
<keyword evidence="4" id="KW-0378">Hydrolase</keyword>
<evidence type="ECO:0000313" key="4">
    <source>
        <dbReference type="EMBL" id="GFO45660.1"/>
    </source>
</evidence>
<dbReference type="SUPFAM" id="SSF50630">
    <property type="entry name" value="Acid proteases"/>
    <property type="match status" value="1"/>
</dbReference>
<comment type="similarity">
    <text evidence="1">Belongs to the peptidase A1 family.</text>
</comment>
<keyword evidence="4" id="KW-0645">Protease</keyword>
<reference evidence="4 5" key="1">
    <citation type="journal article" date="2021" name="Elife">
        <title>Chloroplast acquisition without the gene transfer in kleptoplastic sea slugs, Plakobranchus ocellatus.</title>
        <authorList>
            <person name="Maeda T."/>
            <person name="Takahashi S."/>
            <person name="Yoshida T."/>
            <person name="Shimamura S."/>
            <person name="Takaki Y."/>
            <person name="Nagai Y."/>
            <person name="Toyoda A."/>
            <person name="Suzuki Y."/>
            <person name="Arimoto A."/>
            <person name="Ishii H."/>
            <person name="Satoh N."/>
            <person name="Nishiyama T."/>
            <person name="Hasebe M."/>
            <person name="Maruyama T."/>
            <person name="Minagawa J."/>
            <person name="Obokata J."/>
            <person name="Shigenobu S."/>
        </authorList>
    </citation>
    <scope>NUCLEOTIDE SEQUENCE [LARGE SCALE GENOMIC DNA]</scope>
</reference>
<protein>
    <submittedName>
        <fullName evidence="4">Cathepsin d-like aspartic protease</fullName>
    </submittedName>
</protein>
<dbReference type="PRINTS" id="PR00792">
    <property type="entry name" value="PEPSIN"/>
</dbReference>
<name>A0AAV4DNN6_9GAST</name>
<dbReference type="InterPro" id="IPR021109">
    <property type="entry name" value="Peptidase_aspartic_dom_sf"/>
</dbReference>
<dbReference type="Gene3D" id="2.40.70.10">
    <property type="entry name" value="Acid Proteases"/>
    <property type="match status" value="1"/>
</dbReference>
<feature type="region of interest" description="Disordered" evidence="2">
    <location>
        <begin position="36"/>
        <end position="64"/>
    </location>
</feature>
<evidence type="ECO:0000256" key="2">
    <source>
        <dbReference type="SAM" id="MobiDB-lite"/>
    </source>
</evidence>
<comment type="caution">
    <text evidence="4">The sequence shown here is derived from an EMBL/GenBank/DDBJ whole genome shotgun (WGS) entry which is preliminary data.</text>
</comment>
<dbReference type="PANTHER" id="PTHR47966:SF51">
    <property type="entry name" value="BETA-SITE APP-CLEAVING ENZYME, ISOFORM A-RELATED"/>
    <property type="match status" value="1"/>
</dbReference>
<dbReference type="PANTHER" id="PTHR47966">
    <property type="entry name" value="BETA-SITE APP-CLEAVING ENZYME, ISOFORM A-RELATED"/>
    <property type="match status" value="1"/>
</dbReference>
<dbReference type="EMBL" id="BLXT01008064">
    <property type="protein sequence ID" value="GFO45660.1"/>
    <property type="molecule type" value="Genomic_DNA"/>
</dbReference>
<dbReference type="FunFam" id="2.40.70.10:FF:000008">
    <property type="entry name" value="Cathepsin D"/>
    <property type="match status" value="1"/>
</dbReference>
<dbReference type="GO" id="GO:0006508">
    <property type="term" value="P:proteolysis"/>
    <property type="evidence" value="ECO:0007669"/>
    <property type="project" value="UniProtKB-KW"/>
</dbReference>
<evidence type="ECO:0000259" key="3">
    <source>
        <dbReference type="PROSITE" id="PS51767"/>
    </source>
</evidence>
<dbReference type="InterPro" id="IPR034164">
    <property type="entry name" value="Pepsin-like_dom"/>
</dbReference>
<sequence>MKPYRPFVLALTLIFICPAYMINSPALLAKTQQWNPKSVPKQPLRPSKQHLRMSGRPLKNSLSSLSRRVQRWLKLSKEPSRPLQSSMPEHRLDPIPKDIALKNYNNKVYHFPIEIGSPGQRFNMAIYTGSSPTWVPSIHCRFDVAVNHQYRRYNNDSSNTYRENGKKFQAVYEGGHVEGYWSNDIFTVAGLKVQYQTFGEVIIEPDLFPGINVDGIFGLGFRSDDEGPNVFDNMVIQRLLPASVFSLYLNRFNMGDRDSVLTLGGINPDYYSGVFVYAPLTSPNYWQFRLDG</sequence>
<dbReference type="CDD" id="cd05471">
    <property type="entry name" value="pepsin_like"/>
    <property type="match status" value="1"/>
</dbReference>
<dbReference type="PROSITE" id="PS51767">
    <property type="entry name" value="PEPTIDASE_A1"/>
    <property type="match status" value="1"/>
</dbReference>
<dbReference type="GO" id="GO:0004190">
    <property type="term" value="F:aspartic-type endopeptidase activity"/>
    <property type="evidence" value="ECO:0007669"/>
    <property type="project" value="InterPro"/>
</dbReference>
<dbReference type="Proteomes" id="UP000735302">
    <property type="component" value="Unassembled WGS sequence"/>
</dbReference>
<organism evidence="4 5">
    <name type="scientific">Plakobranchus ocellatus</name>
    <dbReference type="NCBI Taxonomy" id="259542"/>
    <lineage>
        <taxon>Eukaryota</taxon>
        <taxon>Metazoa</taxon>
        <taxon>Spiralia</taxon>
        <taxon>Lophotrochozoa</taxon>
        <taxon>Mollusca</taxon>
        <taxon>Gastropoda</taxon>
        <taxon>Heterobranchia</taxon>
        <taxon>Euthyneura</taxon>
        <taxon>Panpulmonata</taxon>
        <taxon>Sacoglossa</taxon>
        <taxon>Placobranchoidea</taxon>
        <taxon>Plakobranchidae</taxon>
        <taxon>Plakobranchus</taxon>
    </lineage>
</organism>